<name>H2ZKP1_CIOSA</name>
<proteinExistence type="predicted"/>
<feature type="compositionally biased region" description="Basic residues" evidence="2">
    <location>
        <begin position="545"/>
        <end position="562"/>
    </location>
</feature>
<dbReference type="STRING" id="51511.ENSCSAVP00000018157"/>
<reference evidence="4" key="3">
    <citation type="submission" date="2025-09" db="UniProtKB">
        <authorList>
            <consortium name="Ensembl"/>
        </authorList>
    </citation>
    <scope>IDENTIFICATION</scope>
</reference>
<feature type="region of interest" description="Disordered" evidence="2">
    <location>
        <begin position="398"/>
        <end position="442"/>
    </location>
</feature>
<feature type="compositionally biased region" description="Low complexity" evidence="2">
    <location>
        <begin position="596"/>
        <end position="606"/>
    </location>
</feature>
<feature type="region of interest" description="Disordered" evidence="2">
    <location>
        <begin position="304"/>
        <end position="323"/>
    </location>
</feature>
<dbReference type="HOGENOM" id="CLU_380324_0_0_1"/>
<feature type="compositionally biased region" description="Polar residues" evidence="2">
    <location>
        <begin position="305"/>
        <end position="315"/>
    </location>
</feature>
<feature type="compositionally biased region" description="Pro residues" evidence="2">
    <location>
        <begin position="255"/>
        <end position="280"/>
    </location>
</feature>
<keyword evidence="5" id="KW-1185">Reference proteome</keyword>
<feature type="coiled-coil region" evidence="1">
    <location>
        <begin position="698"/>
        <end position="725"/>
    </location>
</feature>
<dbReference type="Ensembl" id="ENSCSAVT00000018354.1">
    <property type="protein sequence ID" value="ENSCSAVP00000018157.1"/>
    <property type="gene ID" value="ENSCSAVG00000010684.1"/>
</dbReference>
<dbReference type="PROSITE" id="PS50238">
    <property type="entry name" value="RHOGAP"/>
    <property type="match status" value="1"/>
</dbReference>
<dbReference type="eggNOG" id="KOG1450">
    <property type="taxonomic scope" value="Eukaryota"/>
</dbReference>
<feature type="region of interest" description="Disordered" evidence="2">
    <location>
        <begin position="637"/>
        <end position="688"/>
    </location>
</feature>
<feature type="region of interest" description="Disordered" evidence="2">
    <location>
        <begin position="248"/>
        <end position="295"/>
    </location>
</feature>
<dbReference type="AlphaFoldDB" id="H2ZKP1"/>
<dbReference type="InterPro" id="IPR039102">
    <property type="entry name" value="FAM13"/>
</dbReference>
<evidence type="ECO:0000259" key="3">
    <source>
        <dbReference type="PROSITE" id="PS50238"/>
    </source>
</evidence>
<evidence type="ECO:0000256" key="1">
    <source>
        <dbReference type="SAM" id="Coils"/>
    </source>
</evidence>
<dbReference type="GeneTree" id="ENSGT00940000165908"/>
<dbReference type="SUPFAM" id="SSF48350">
    <property type="entry name" value="GTPase activation domain, GAP"/>
    <property type="match status" value="1"/>
</dbReference>
<feature type="compositionally biased region" description="Low complexity" evidence="2">
    <location>
        <begin position="281"/>
        <end position="295"/>
    </location>
</feature>
<dbReference type="InterPro" id="IPR008936">
    <property type="entry name" value="Rho_GTPase_activation_prot"/>
</dbReference>
<accession>H2ZKP1</accession>
<dbReference type="SMART" id="SM00324">
    <property type="entry name" value="RhoGAP"/>
    <property type="match status" value="1"/>
</dbReference>
<dbReference type="InterPro" id="IPR000198">
    <property type="entry name" value="RhoGAP_dom"/>
</dbReference>
<evidence type="ECO:0000313" key="4">
    <source>
        <dbReference type="Ensembl" id="ENSCSAVP00000018157.1"/>
    </source>
</evidence>
<dbReference type="Proteomes" id="UP000007875">
    <property type="component" value="Unassembled WGS sequence"/>
</dbReference>
<dbReference type="GO" id="GO:0007165">
    <property type="term" value="P:signal transduction"/>
    <property type="evidence" value="ECO:0007669"/>
    <property type="project" value="InterPro"/>
</dbReference>
<reference evidence="5" key="1">
    <citation type="submission" date="2003-08" db="EMBL/GenBank/DDBJ databases">
        <authorList>
            <person name="Birren B."/>
            <person name="Nusbaum C."/>
            <person name="Abebe A."/>
            <person name="Abouelleil A."/>
            <person name="Adekoya E."/>
            <person name="Ait-zahra M."/>
            <person name="Allen N."/>
            <person name="Allen T."/>
            <person name="An P."/>
            <person name="Anderson M."/>
            <person name="Anderson S."/>
            <person name="Arachchi H."/>
            <person name="Armbruster J."/>
            <person name="Bachantsang P."/>
            <person name="Baldwin J."/>
            <person name="Barry A."/>
            <person name="Bayul T."/>
            <person name="Blitshsteyn B."/>
            <person name="Bloom T."/>
            <person name="Blye J."/>
            <person name="Boguslavskiy L."/>
            <person name="Borowsky M."/>
            <person name="Boukhgalter B."/>
            <person name="Brunache A."/>
            <person name="Butler J."/>
            <person name="Calixte N."/>
            <person name="Calvo S."/>
            <person name="Camarata J."/>
            <person name="Campo K."/>
            <person name="Chang J."/>
            <person name="Cheshatsang Y."/>
            <person name="Citroen M."/>
            <person name="Collymore A."/>
            <person name="Considine T."/>
            <person name="Cook A."/>
            <person name="Cooke P."/>
            <person name="Corum B."/>
            <person name="Cuomo C."/>
            <person name="David R."/>
            <person name="Dawoe T."/>
            <person name="Degray S."/>
            <person name="Dodge S."/>
            <person name="Dooley K."/>
            <person name="Dorje P."/>
            <person name="Dorjee K."/>
            <person name="Dorris L."/>
            <person name="Duffey N."/>
            <person name="Dupes A."/>
            <person name="Elkins T."/>
            <person name="Engels R."/>
            <person name="Erickson J."/>
            <person name="Farina A."/>
            <person name="Faro S."/>
            <person name="Ferreira P."/>
            <person name="Fischer H."/>
            <person name="Fitzgerald M."/>
            <person name="Foley K."/>
            <person name="Gage D."/>
            <person name="Galagan J."/>
            <person name="Gearin G."/>
            <person name="Gnerre S."/>
            <person name="Gnirke A."/>
            <person name="Goyette A."/>
            <person name="Graham J."/>
            <person name="Grandbois E."/>
            <person name="Gyaltsen K."/>
            <person name="Hafez N."/>
            <person name="Hagopian D."/>
            <person name="Hagos B."/>
            <person name="Hall J."/>
            <person name="Hatcher B."/>
            <person name="Heller A."/>
            <person name="Higgins H."/>
            <person name="Honan T."/>
            <person name="Horn A."/>
            <person name="Houde N."/>
            <person name="Hughes L."/>
            <person name="Hulme W."/>
            <person name="Husby E."/>
            <person name="Iliev I."/>
            <person name="Jaffe D."/>
            <person name="Jones C."/>
            <person name="Kamal M."/>
            <person name="Kamat A."/>
            <person name="Kamvysselis M."/>
            <person name="Karlsson E."/>
            <person name="Kells C."/>
            <person name="Kieu A."/>
            <person name="Kisner P."/>
            <person name="Kodira C."/>
            <person name="Kulbokas E."/>
            <person name="Labutti K."/>
            <person name="Lama D."/>
            <person name="Landers T."/>
            <person name="Leger J."/>
            <person name="Levine S."/>
            <person name="Lewis D."/>
            <person name="Lewis T."/>
            <person name="Lindblad-toh K."/>
            <person name="Liu X."/>
            <person name="Lokyitsang T."/>
            <person name="Lokyitsang Y."/>
            <person name="Lucien O."/>
            <person name="Lui A."/>
            <person name="Ma L.J."/>
            <person name="Mabbitt R."/>
            <person name="Macdonald J."/>
            <person name="Maclean C."/>
            <person name="Major J."/>
            <person name="Manning J."/>
            <person name="Marabella R."/>
            <person name="Maru K."/>
            <person name="Matthews C."/>
            <person name="Mauceli E."/>
            <person name="Mccarthy M."/>
            <person name="Mcdonough S."/>
            <person name="Mcghee T."/>
            <person name="Meldrim J."/>
            <person name="Meneus L."/>
            <person name="Mesirov J."/>
            <person name="Mihalev A."/>
            <person name="Mihova T."/>
            <person name="Mikkelsen T."/>
            <person name="Mlenga V."/>
            <person name="Moru K."/>
            <person name="Mozes J."/>
            <person name="Mulrain L."/>
            <person name="Munson G."/>
            <person name="Naylor J."/>
            <person name="Newes C."/>
            <person name="Nguyen C."/>
            <person name="Nguyen N."/>
            <person name="Nguyen T."/>
            <person name="Nicol R."/>
            <person name="Nielsen C."/>
            <person name="Nizzari M."/>
            <person name="Norbu C."/>
            <person name="Norbu N."/>
            <person name="O'donnell P."/>
            <person name="Okoawo O."/>
            <person name="O'leary S."/>
            <person name="Omotosho B."/>
            <person name="O'neill K."/>
            <person name="Osman S."/>
            <person name="Parker S."/>
            <person name="Perrin D."/>
            <person name="Phunkhang P."/>
            <person name="Piqani B."/>
            <person name="Purcell S."/>
            <person name="Rachupka T."/>
            <person name="Ramasamy U."/>
            <person name="Rameau R."/>
            <person name="Ray V."/>
            <person name="Raymond C."/>
            <person name="Retta R."/>
            <person name="Richardson S."/>
            <person name="Rise C."/>
            <person name="Rodriguez J."/>
            <person name="Rogers J."/>
            <person name="Rogov P."/>
            <person name="Rutman M."/>
            <person name="Schupbach R."/>
            <person name="Seaman C."/>
            <person name="Settipalli S."/>
            <person name="Sharpe T."/>
            <person name="Sheridan J."/>
            <person name="Sherpa N."/>
            <person name="Shi J."/>
            <person name="Smirnov S."/>
            <person name="Smith C."/>
            <person name="Sougnez C."/>
            <person name="Spencer B."/>
            <person name="Stalker J."/>
            <person name="Stange-thomann N."/>
            <person name="Stavropoulos S."/>
            <person name="Stetson K."/>
            <person name="Stone C."/>
            <person name="Stone S."/>
            <person name="Stubbs M."/>
            <person name="Talamas J."/>
            <person name="Tchuinga P."/>
            <person name="Tenzing P."/>
            <person name="Tesfaye S."/>
            <person name="Theodore J."/>
            <person name="Thoulutsang Y."/>
            <person name="Topham K."/>
            <person name="Towey S."/>
            <person name="Tsamla T."/>
            <person name="Tsomo N."/>
            <person name="Vallee D."/>
            <person name="Vassiliev H."/>
            <person name="Venkataraman V."/>
            <person name="Vinson J."/>
            <person name="Vo A."/>
            <person name="Wade C."/>
            <person name="Wang S."/>
            <person name="Wangchuk T."/>
            <person name="Wangdi T."/>
            <person name="Whittaker C."/>
            <person name="Wilkinson J."/>
            <person name="Wu Y."/>
            <person name="Wyman D."/>
            <person name="Yadav S."/>
            <person name="Yang S."/>
            <person name="Yang X."/>
            <person name="Yeager S."/>
            <person name="Yee E."/>
            <person name="Young G."/>
            <person name="Zainoun J."/>
            <person name="Zembeck L."/>
            <person name="Zimmer A."/>
            <person name="Zody M."/>
            <person name="Lander E."/>
        </authorList>
    </citation>
    <scope>NUCLEOTIDE SEQUENCE [LARGE SCALE GENOMIC DNA]</scope>
</reference>
<feature type="compositionally biased region" description="Polar residues" evidence="2">
    <location>
        <begin position="679"/>
        <end position="688"/>
    </location>
</feature>
<evidence type="ECO:0000256" key="2">
    <source>
        <dbReference type="SAM" id="MobiDB-lite"/>
    </source>
</evidence>
<protein>
    <recommendedName>
        <fullName evidence="3">Rho-GAP domain-containing protein</fullName>
    </recommendedName>
</protein>
<feature type="compositionally biased region" description="Basic residues" evidence="2">
    <location>
        <begin position="419"/>
        <end position="428"/>
    </location>
</feature>
<dbReference type="CDD" id="cd00159">
    <property type="entry name" value="RhoGAP"/>
    <property type="match status" value="1"/>
</dbReference>
<organism evidence="4 5">
    <name type="scientific">Ciona savignyi</name>
    <name type="common">Pacific transparent sea squirt</name>
    <dbReference type="NCBI Taxonomy" id="51511"/>
    <lineage>
        <taxon>Eukaryota</taxon>
        <taxon>Metazoa</taxon>
        <taxon>Chordata</taxon>
        <taxon>Tunicata</taxon>
        <taxon>Ascidiacea</taxon>
        <taxon>Phlebobranchia</taxon>
        <taxon>Cionidae</taxon>
        <taxon>Ciona</taxon>
    </lineage>
</organism>
<feature type="domain" description="Rho-GAP" evidence="3">
    <location>
        <begin position="47"/>
        <end position="233"/>
    </location>
</feature>
<reference evidence="4" key="2">
    <citation type="submission" date="2025-08" db="UniProtKB">
        <authorList>
            <consortium name="Ensembl"/>
        </authorList>
    </citation>
    <scope>IDENTIFICATION</scope>
</reference>
<dbReference type="PANTHER" id="PTHR15904">
    <property type="entry name" value="FAM13"/>
    <property type="match status" value="1"/>
</dbReference>
<feature type="compositionally biased region" description="Basic and acidic residues" evidence="2">
    <location>
        <begin position="429"/>
        <end position="442"/>
    </location>
</feature>
<dbReference type="PANTHER" id="PTHR15904:SF17">
    <property type="entry name" value="RHO-GAP DOMAIN-CONTAINING PROTEIN"/>
    <property type="match status" value="1"/>
</dbReference>
<dbReference type="InParanoid" id="H2ZKP1"/>
<feature type="compositionally biased region" description="Basic residues" evidence="2">
    <location>
        <begin position="655"/>
        <end position="677"/>
    </location>
</feature>
<dbReference type="OMA" id="TTPDSGC"/>
<dbReference type="Gene3D" id="1.10.555.10">
    <property type="entry name" value="Rho GTPase activation protein"/>
    <property type="match status" value="1"/>
</dbReference>
<dbReference type="Pfam" id="PF00620">
    <property type="entry name" value="RhoGAP"/>
    <property type="match status" value="1"/>
</dbReference>
<feature type="region of interest" description="Disordered" evidence="2">
    <location>
        <begin position="518"/>
        <end position="624"/>
    </location>
</feature>
<evidence type="ECO:0000313" key="5">
    <source>
        <dbReference type="Proteomes" id="UP000007875"/>
    </source>
</evidence>
<sequence>MDAVIENVRNSFEVGVRKVLSGQISNKKNTVTLQNYKNKSESKIFGISLSDLCGREGGEVPNIIRDICTFIQTNYLHIEGIFRISAPSAQTTKLKEAFEQNCDLQVTEVCLLSNVDGHTAANVLKQFLRQLPHPLVPEQVLKISRDSRCVSDETFAESVKSSMTTWEPVNRCTLQYLLMFLQQVMQNSDNRMTVTGLGVVFGPNVFKISSGISEQETANKTFERLLMTCDIICGKNIDDQGYLKMASPTSIKPVRPAPPVPPQGRPLPPPPVPPHGPHPNPNAGLDHLDNGLHNNNNEILHQEDLNNGSNLQGNDSPPLVLPRVHSLNRSYGSCDGDSDFMSTSEDYTIDDLHDQPAEEDTAKLVDRTVRHVVRKHLFNHESSSSSCADDAYSAFPNNDNADPELLPSLTAGRIGGPANRRKPTRKHHAENGHLNSEESKLHENIEHVYPIPMQRKKIEVTNETVTISNDPIVSTSSTAVVTTPDSGCLTAEEDYPRRTHIITEVFIPKLNLQEAFEEANSETTDVPRLDLSEVTQLDELTKPKPIPRQHKSNAKKKKKKGNKSSPNANTNHYKMSSEPIKIPEPNKHILDDELSSDFSPKDTSSSRWRDAWSTDDETGSPVAVLDNDIHSRYAQQVSDNMEVAPSSPSENHVYPRTHHMHHNHGHHHSHSHHHHHNNPNQKQSHTQSYLSRPKLNKNLQADENIETMQNNLAEIILKLEESRKECGT</sequence>
<keyword evidence="1" id="KW-0175">Coiled coil</keyword>